<dbReference type="SMART" id="SM00387">
    <property type="entry name" value="HATPase_c"/>
    <property type="match status" value="1"/>
</dbReference>
<evidence type="ECO:0000259" key="13">
    <source>
        <dbReference type="PROSITE" id="PS50109"/>
    </source>
</evidence>
<dbReference type="PROSITE" id="PS50894">
    <property type="entry name" value="HPT"/>
    <property type="match status" value="1"/>
</dbReference>
<dbReference type="Gene3D" id="3.30.565.10">
    <property type="entry name" value="Histidine kinase-like ATPase, C-terminal domain"/>
    <property type="match status" value="1"/>
</dbReference>
<evidence type="ECO:0000256" key="2">
    <source>
        <dbReference type="ARBA" id="ARBA00012438"/>
    </source>
</evidence>
<sequence length="661" mass="68906">MRSLEQLAASYREEAGERVAELEATLLELEQAPDDAELVSRAFRALHTIKGSGAMFGFDEVAAFTHELETVFEHVRGGRLAVTRELIGLALAGKDLVRGMLDGEGGADGRERDRLVAAYRALAPDAEAGAPTPAGGEQADAGCGAAGDAAAALGPRTWRIAFEPNPDLFENGTNPLGLLDELSTLGPCVVVARTDGIPRLEDLAPERCHLAWEVTLTTDRGEDAIRDVFAFVEDRCTLRVQALPSAEAAPAAPSPALAAGAGEIARSTGGPARPPEAASSVRVAAAKLDHLVDLVGELVTAQSRLARLAAQAEDAELGAVSEGLERLTADLRDTALDLRMVPIGTAFGRLRRVARDLAADLGKEIDLVTEGAETELDKTVIERLADPLVHVIRNACDHGIETPEARRAAGKPPRGTISLSARQAGGSVVVEVRDDGAGIDPAAVRARAEARGLLQPGARLAEADLLNLVFQPGFSTARTVTSVSGRGVGMDVVKRSVEALRGTVALESAPGAGTALRIELPLTLAIIEGLLVEVGGGSYVLPLAAVEECVGLTAAEVEAARGAHLAPVRGELVPYLRLREVFEVRGARPDHEQIAIVRTEAGRCGLAVDQVAGQLQAVIKSMGQMFRSVKGLSGATILGDGSVAPILDVAALLKEHAARAA</sequence>
<evidence type="ECO:0000256" key="1">
    <source>
        <dbReference type="ARBA" id="ARBA00000085"/>
    </source>
</evidence>
<keyword evidence="8 16" id="KW-0418">Kinase</keyword>
<keyword evidence="9" id="KW-0067">ATP-binding</keyword>
<dbReference type="InterPro" id="IPR036097">
    <property type="entry name" value="HisK_dim/P_sf"/>
</dbReference>
<proteinExistence type="predicted"/>
<dbReference type="GO" id="GO:0005524">
    <property type="term" value="F:ATP binding"/>
    <property type="evidence" value="ECO:0007669"/>
    <property type="project" value="UniProtKB-KW"/>
</dbReference>
<evidence type="ECO:0000256" key="10">
    <source>
        <dbReference type="ARBA" id="ARBA00023012"/>
    </source>
</evidence>
<dbReference type="PROSITE" id="PS50109">
    <property type="entry name" value="HIS_KIN"/>
    <property type="match status" value="1"/>
</dbReference>
<organism evidence="16 17">
    <name type="scientific">Anaeromyxobacter dehalogenans (strain ATCC BAA-258 / DSM 21875 / 2CP-1)</name>
    <dbReference type="NCBI Taxonomy" id="455488"/>
    <lineage>
        <taxon>Bacteria</taxon>
        <taxon>Pseudomonadati</taxon>
        <taxon>Myxococcota</taxon>
        <taxon>Myxococcia</taxon>
        <taxon>Myxococcales</taxon>
        <taxon>Cystobacterineae</taxon>
        <taxon>Anaeromyxobacteraceae</taxon>
        <taxon>Anaeromyxobacter</taxon>
    </lineage>
</organism>
<dbReference type="SMART" id="SM01231">
    <property type="entry name" value="H-kinase_dim"/>
    <property type="match status" value="1"/>
</dbReference>
<protein>
    <recommendedName>
        <fullName evidence="3">Chemotaxis protein CheA</fullName>
        <ecNumber evidence="2">2.7.13.3</ecNumber>
    </recommendedName>
</protein>
<keyword evidence="7" id="KW-0547">Nucleotide-binding</keyword>
<dbReference type="EC" id="2.7.13.3" evidence="2"/>
<dbReference type="FunFam" id="3.30.565.10:FF:000016">
    <property type="entry name" value="Chemotaxis protein CheA, putative"/>
    <property type="match status" value="1"/>
</dbReference>
<dbReference type="InterPro" id="IPR004105">
    <property type="entry name" value="CheA-like_dim"/>
</dbReference>
<dbReference type="SMART" id="SM00073">
    <property type="entry name" value="HPT"/>
    <property type="match status" value="1"/>
</dbReference>
<dbReference type="Pfam" id="PF01627">
    <property type="entry name" value="Hpt"/>
    <property type="match status" value="1"/>
</dbReference>
<dbReference type="SUPFAM" id="SSF47384">
    <property type="entry name" value="Homodimeric domain of signal transducing histidine kinase"/>
    <property type="match status" value="1"/>
</dbReference>
<comment type="catalytic activity">
    <reaction evidence="1">
        <text>ATP + protein L-histidine = ADP + protein N-phospho-L-histidine.</text>
        <dbReference type="EC" id="2.7.13.3"/>
    </reaction>
</comment>
<evidence type="ECO:0000256" key="11">
    <source>
        <dbReference type="ARBA" id="ARBA00035100"/>
    </source>
</evidence>
<dbReference type="InterPro" id="IPR036890">
    <property type="entry name" value="HATPase_C_sf"/>
</dbReference>
<dbReference type="InterPro" id="IPR005467">
    <property type="entry name" value="His_kinase_dom"/>
</dbReference>
<dbReference type="CDD" id="cd16916">
    <property type="entry name" value="HATPase_CheA-like"/>
    <property type="match status" value="1"/>
</dbReference>
<dbReference type="SUPFAM" id="SSF47226">
    <property type="entry name" value="Histidine-containing phosphotransfer domain, HPT domain"/>
    <property type="match status" value="1"/>
</dbReference>
<dbReference type="PANTHER" id="PTHR43395">
    <property type="entry name" value="SENSOR HISTIDINE KINASE CHEA"/>
    <property type="match status" value="1"/>
</dbReference>
<dbReference type="SUPFAM" id="SSF55874">
    <property type="entry name" value="ATPase domain of HSP90 chaperone/DNA topoisomerase II/histidine kinase"/>
    <property type="match status" value="1"/>
</dbReference>
<dbReference type="KEGG" id="acp:A2cp1_2574"/>
<gene>
    <name evidence="16" type="ordered locus">A2cp1_2574</name>
</gene>
<name>B8JCH1_ANAD2</name>
<evidence type="ECO:0000256" key="6">
    <source>
        <dbReference type="ARBA" id="ARBA00022679"/>
    </source>
</evidence>
<dbReference type="InterPro" id="IPR004358">
    <property type="entry name" value="Sig_transdc_His_kin-like_C"/>
</dbReference>
<dbReference type="InterPro" id="IPR008207">
    <property type="entry name" value="Sig_transdc_His_kin_Hpt_dom"/>
</dbReference>
<dbReference type="PANTHER" id="PTHR43395:SF10">
    <property type="entry name" value="CHEMOTAXIS PROTEIN CHEA"/>
    <property type="match status" value="1"/>
</dbReference>
<evidence type="ECO:0000256" key="12">
    <source>
        <dbReference type="PROSITE-ProRule" id="PRU00110"/>
    </source>
</evidence>
<evidence type="ECO:0000259" key="14">
    <source>
        <dbReference type="PROSITE" id="PS50851"/>
    </source>
</evidence>
<dbReference type="InterPro" id="IPR036061">
    <property type="entry name" value="CheW-like_dom_sf"/>
</dbReference>
<dbReference type="Gene3D" id="1.20.120.160">
    <property type="entry name" value="HPT domain"/>
    <property type="match status" value="1"/>
</dbReference>
<evidence type="ECO:0000256" key="7">
    <source>
        <dbReference type="ARBA" id="ARBA00022741"/>
    </source>
</evidence>
<dbReference type="Gene3D" id="1.10.287.560">
    <property type="entry name" value="Histidine kinase CheA-like, homodimeric domain"/>
    <property type="match status" value="1"/>
</dbReference>
<evidence type="ECO:0000313" key="17">
    <source>
        <dbReference type="Proteomes" id="UP000007089"/>
    </source>
</evidence>
<dbReference type="EMBL" id="CP001359">
    <property type="protein sequence ID" value="ACL65911.1"/>
    <property type="molecule type" value="Genomic_DNA"/>
</dbReference>
<accession>B8JCH1</accession>
<evidence type="ECO:0000313" key="16">
    <source>
        <dbReference type="EMBL" id="ACL65911.1"/>
    </source>
</evidence>
<evidence type="ECO:0000256" key="5">
    <source>
        <dbReference type="ARBA" id="ARBA00022553"/>
    </source>
</evidence>
<keyword evidence="5 12" id="KW-0597">Phosphoprotein</keyword>
<evidence type="ECO:0000256" key="3">
    <source>
        <dbReference type="ARBA" id="ARBA00021495"/>
    </source>
</evidence>
<dbReference type="Gene3D" id="2.30.30.40">
    <property type="entry name" value="SH3 Domains"/>
    <property type="match status" value="1"/>
</dbReference>
<dbReference type="InterPro" id="IPR051315">
    <property type="entry name" value="Bact_Chemotaxis_CheA"/>
</dbReference>
<comment type="function">
    <text evidence="11">Involved in the transmission of sensory signals from the chemoreceptors to the flagellar motors. CheA is autophosphorylated; it can transfer its phosphate group to either CheB or CheY.</text>
</comment>
<dbReference type="Proteomes" id="UP000007089">
    <property type="component" value="Chromosome"/>
</dbReference>
<evidence type="ECO:0000259" key="15">
    <source>
        <dbReference type="PROSITE" id="PS50894"/>
    </source>
</evidence>
<dbReference type="Pfam" id="PF01584">
    <property type="entry name" value="CheW"/>
    <property type="match status" value="1"/>
</dbReference>
<dbReference type="CDD" id="cd00731">
    <property type="entry name" value="CheA_reg"/>
    <property type="match status" value="1"/>
</dbReference>
<reference evidence="16" key="1">
    <citation type="submission" date="2009-01" db="EMBL/GenBank/DDBJ databases">
        <title>Complete sequence of Anaeromyxobacter dehalogenans 2CP-1.</title>
        <authorList>
            <consortium name="US DOE Joint Genome Institute"/>
            <person name="Lucas S."/>
            <person name="Copeland A."/>
            <person name="Lapidus A."/>
            <person name="Glavina del Rio T."/>
            <person name="Dalin E."/>
            <person name="Tice H."/>
            <person name="Bruce D."/>
            <person name="Goodwin L."/>
            <person name="Pitluck S."/>
            <person name="Saunders E."/>
            <person name="Brettin T."/>
            <person name="Detter J.C."/>
            <person name="Han C."/>
            <person name="Larimer F."/>
            <person name="Land M."/>
            <person name="Hauser L."/>
            <person name="Kyrpides N."/>
            <person name="Ovchinnikova G."/>
            <person name="Beliaev A.S."/>
            <person name="Richardson P."/>
        </authorList>
    </citation>
    <scope>NUCLEOTIDE SEQUENCE</scope>
    <source>
        <strain evidence="16">2CP-1</strain>
    </source>
</reference>
<keyword evidence="17" id="KW-1185">Reference proteome</keyword>
<evidence type="ECO:0000256" key="8">
    <source>
        <dbReference type="ARBA" id="ARBA00022777"/>
    </source>
</evidence>
<keyword evidence="10" id="KW-0902">Two-component regulatory system</keyword>
<dbReference type="CDD" id="cd00088">
    <property type="entry name" value="HPT"/>
    <property type="match status" value="1"/>
</dbReference>
<feature type="domain" description="HPt" evidence="15">
    <location>
        <begin position="1"/>
        <end position="104"/>
    </location>
</feature>
<dbReference type="GO" id="GO:0006935">
    <property type="term" value="P:chemotaxis"/>
    <property type="evidence" value="ECO:0007669"/>
    <property type="project" value="UniProtKB-KW"/>
</dbReference>
<dbReference type="InterPro" id="IPR036641">
    <property type="entry name" value="HPT_dom_sf"/>
</dbReference>
<evidence type="ECO:0000256" key="4">
    <source>
        <dbReference type="ARBA" id="ARBA00022500"/>
    </source>
</evidence>
<dbReference type="PRINTS" id="PR00344">
    <property type="entry name" value="BCTRLSENSOR"/>
</dbReference>
<dbReference type="SUPFAM" id="SSF50341">
    <property type="entry name" value="CheW-like"/>
    <property type="match status" value="1"/>
</dbReference>
<dbReference type="HOGENOM" id="CLU_000650_3_6_7"/>
<dbReference type="InterPro" id="IPR037006">
    <property type="entry name" value="CheA-like_homodim_sf"/>
</dbReference>
<dbReference type="AlphaFoldDB" id="B8JCH1"/>
<feature type="domain" description="Histidine kinase" evidence="13">
    <location>
        <begin position="276"/>
        <end position="524"/>
    </location>
</feature>
<dbReference type="Pfam" id="PF02518">
    <property type="entry name" value="HATPase_c"/>
    <property type="match status" value="1"/>
</dbReference>
<dbReference type="GO" id="GO:0000155">
    <property type="term" value="F:phosphorelay sensor kinase activity"/>
    <property type="evidence" value="ECO:0007669"/>
    <property type="project" value="InterPro"/>
</dbReference>
<evidence type="ECO:0000256" key="9">
    <source>
        <dbReference type="ARBA" id="ARBA00022840"/>
    </source>
</evidence>
<feature type="domain" description="CheW-like" evidence="14">
    <location>
        <begin position="526"/>
        <end position="658"/>
    </location>
</feature>
<dbReference type="RefSeq" id="WP_012633699.1">
    <property type="nucleotide sequence ID" value="NC_011891.1"/>
</dbReference>
<dbReference type="InterPro" id="IPR003594">
    <property type="entry name" value="HATPase_dom"/>
</dbReference>
<keyword evidence="4" id="KW-0145">Chemotaxis</keyword>
<dbReference type="GO" id="GO:0005737">
    <property type="term" value="C:cytoplasm"/>
    <property type="evidence" value="ECO:0007669"/>
    <property type="project" value="InterPro"/>
</dbReference>
<feature type="modified residue" description="Phosphohistidine" evidence="12">
    <location>
        <position position="47"/>
    </location>
</feature>
<keyword evidence="6" id="KW-0808">Transferase</keyword>
<dbReference type="SMART" id="SM00260">
    <property type="entry name" value="CheW"/>
    <property type="match status" value="1"/>
</dbReference>
<dbReference type="Pfam" id="PF02895">
    <property type="entry name" value="H-kinase_dim"/>
    <property type="match status" value="1"/>
</dbReference>
<dbReference type="PROSITE" id="PS50851">
    <property type="entry name" value="CHEW"/>
    <property type="match status" value="1"/>
</dbReference>
<dbReference type="InterPro" id="IPR002545">
    <property type="entry name" value="CheW-lke_dom"/>
</dbReference>